<evidence type="ECO:0000256" key="8">
    <source>
        <dbReference type="ARBA" id="ARBA00024016"/>
    </source>
</evidence>
<dbReference type="AlphaFoldDB" id="A0A151ZDJ6"/>
<name>A0A151ZDJ6_TIELA</name>
<dbReference type="EMBL" id="LODT01000031">
    <property type="protein sequence ID" value="KYQ92011.1"/>
    <property type="molecule type" value="Genomic_DNA"/>
</dbReference>
<dbReference type="InParanoid" id="A0A151ZDJ6"/>
<gene>
    <name evidence="10" type="ORF">DLAC_06837</name>
</gene>
<comment type="cofactor">
    <cofactor evidence="1">
        <name>pyridoxal 5'-phosphate</name>
        <dbReference type="ChEBI" id="CHEBI:597326"/>
    </cofactor>
</comment>
<dbReference type="PANTHER" id="PTHR43807:SF20">
    <property type="entry name" value="FI04487P"/>
    <property type="match status" value="1"/>
</dbReference>
<keyword evidence="6" id="KW-0808">Transferase</keyword>
<dbReference type="InterPro" id="IPR015421">
    <property type="entry name" value="PyrdxlP-dep_Trfase_major"/>
</dbReference>
<dbReference type="OrthoDB" id="2414662at2759"/>
<dbReference type="PANTHER" id="PTHR43807">
    <property type="entry name" value="FI04487P"/>
    <property type="match status" value="1"/>
</dbReference>
<evidence type="ECO:0000256" key="2">
    <source>
        <dbReference type="ARBA" id="ARBA00007441"/>
    </source>
</evidence>
<evidence type="ECO:0000256" key="6">
    <source>
        <dbReference type="ARBA" id="ARBA00022679"/>
    </source>
</evidence>
<dbReference type="STRING" id="361077.A0A151ZDJ6"/>
<dbReference type="CDD" id="cd00609">
    <property type="entry name" value="AAT_like"/>
    <property type="match status" value="1"/>
</dbReference>
<evidence type="ECO:0000259" key="9">
    <source>
        <dbReference type="Pfam" id="PF00155"/>
    </source>
</evidence>
<evidence type="ECO:0000256" key="1">
    <source>
        <dbReference type="ARBA" id="ARBA00001933"/>
    </source>
</evidence>
<dbReference type="Gene3D" id="3.90.1150.10">
    <property type="entry name" value="Aspartate Aminotransferase, domain 1"/>
    <property type="match status" value="1"/>
</dbReference>
<dbReference type="GO" id="GO:0005739">
    <property type="term" value="C:mitochondrion"/>
    <property type="evidence" value="ECO:0007669"/>
    <property type="project" value="TreeGrafter"/>
</dbReference>
<dbReference type="Pfam" id="PF00155">
    <property type="entry name" value="Aminotran_1_2"/>
    <property type="match status" value="1"/>
</dbReference>
<comment type="caution">
    <text evidence="10">The sequence shown here is derived from an EMBL/GenBank/DDBJ whole genome shotgun (WGS) entry which is preliminary data.</text>
</comment>
<accession>A0A151ZDJ6</accession>
<dbReference type="EC" id="2.6.1.7" evidence="4"/>
<comment type="pathway">
    <text evidence="8">Amino-acid degradation; L-kynurenine degradation; kynurenate from L-kynurenine: step 1/2.</text>
</comment>
<comment type="similarity">
    <text evidence="2">Belongs to the class-I pyridoxal-phosphate-dependent aminotransferase family.</text>
</comment>
<dbReference type="InterPro" id="IPR051326">
    <property type="entry name" value="Kynurenine-oxoglutarate_AT"/>
</dbReference>
<dbReference type="Proteomes" id="UP000076078">
    <property type="component" value="Unassembled WGS sequence"/>
</dbReference>
<keyword evidence="5" id="KW-0032">Aminotransferase</keyword>
<protein>
    <recommendedName>
        <fullName evidence="4">kynurenine--oxoglutarate transaminase</fullName>
        <ecNumber evidence="4">2.6.1.7</ecNumber>
    </recommendedName>
</protein>
<evidence type="ECO:0000313" key="11">
    <source>
        <dbReference type="Proteomes" id="UP000076078"/>
    </source>
</evidence>
<sequence length="438" mass="49297">MFRRHCIKLMSNFNFKPSLQTSSFQPSVWLEFSPLSIQYKAVNLGQGFPDFEPPKFVTDALIESVEKGGLNQYARSAGHLRLVNAISKMYSPLFKREIDPLTEIVTTVGASEGIFATIQSVVSPGDEVILIEPYFDIYTGAILMAGGIPKYVTLRENRQKGQGRSSADWKLDMNELQQAFTEKTKLLLLNNPHNPVGKVYSKQELEEIANIVRKHPSAMVISDEVYEWLVFDQNKHERFATLPDMYERTITIGSAGKTFSITGWKIGWCIGPKPILKAIANTHQYIPFSTPNPAQEAVAISIEKAQSIGYFEEFKSSYQKKRDKLVNTLTQAGFDPVVPQGAYFVLGDTSKIQLNGEDGKNTSITGMGKHLRDWNMCRWLTTEIGVAAIPPSAFYSEDHQHQSANYARFCFCKKDEVLDKAHENLLKIKSHPNSQNNN</sequence>
<reference evidence="10 11" key="1">
    <citation type="submission" date="2015-12" db="EMBL/GenBank/DDBJ databases">
        <title>Dictyostelia acquired genes for synthesis and detection of signals that induce cell-type specialization by lateral gene transfer from prokaryotes.</title>
        <authorList>
            <person name="Gloeckner G."/>
            <person name="Schaap P."/>
        </authorList>
    </citation>
    <scope>NUCLEOTIDE SEQUENCE [LARGE SCALE GENOMIC DNA]</scope>
    <source>
        <strain evidence="10 11">TK</strain>
    </source>
</reference>
<dbReference type="SUPFAM" id="SSF53383">
    <property type="entry name" value="PLP-dependent transferases"/>
    <property type="match status" value="1"/>
</dbReference>
<dbReference type="InterPro" id="IPR015424">
    <property type="entry name" value="PyrdxlP-dep_Trfase"/>
</dbReference>
<dbReference type="GO" id="GO:0016212">
    <property type="term" value="F:kynurenine-oxoglutarate transaminase activity"/>
    <property type="evidence" value="ECO:0007669"/>
    <property type="project" value="UniProtKB-EC"/>
</dbReference>
<keyword evidence="11" id="KW-1185">Reference proteome</keyword>
<evidence type="ECO:0000313" key="10">
    <source>
        <dbReference type="EMBL" id="KYQ92011.1"/>
    </source>
</evidence>
<organism evidence="10 11">
    <name type="scientific">Tieghemostelium lacteum</name>
    <name type="common">Slime mold</name>
    <name type="synonym">Dictyostelium lacteum</name>
    <dbReference type="NCBI Taxonomy" id="361077"/>
    <lineage>
        <taxon>Eukaryota</taxon>
        <taxon>Amoebozoa</taxon>
        <taxon>Evosea</taxon>
        <taxon>Eumycetozoa</taxon>
        <taxon>Dictyostelia</taxon>
        <taxon>Dictyosteliales</taxon>
        <taxon>Raperosteliaceae</taxon>
        <taxon>Tieghemostelium</taxon>
    </lineage>
</organism>
<evidence type="ECO:0000256" key="5">
    <source>
        <dbReference type="ARBA" id="ARBA00022576"/>
    </source>
</evidence>
<evidence type="ECO:0000256" key="7">
    <source>
        <dbReference type="ARBA" id="ARBA00022898"/>
    </source>
</evidence>
<dbReference type="InterPro" id="IPR004839">
    <property type="entry name" value="Aminotransferase_I/II_large"/>
</dbReference>
<proteinExistence type="inferred from homology"/>
<feature type="domain" description="Aminotransferase class I/classII large" evidence="9">
    <location>
        <begin position="41"/>
        <end position="423"/>
    </location>
</feature>
<dbReference type="OMA" id="PRDFKLC"/>
<dbReference type="GO" id="GO:0030170">
    <property type="term" value="F:pyridoxal phosphate binding"/>
    <property type="evidence" value="ECO:0007669"/>
    <property type="project" value="InterPro"/>
</dbReference>
<dbReference type="GO" id="GO:0070189">
    <property type="term" value="P:kynurenine metabolic process"/>
    <property type="evidence" value="ECO:0007669"/>
    <property type="project" value="UniProtKB-ARBA"/>
</dbReference>
<dbReference type="FunCoup" id="A0A151ZDJ6">
    <property type="interactions" value="333"/>
</dbReference>
<evidence type="ECO:0000256" key="3">
    <source>
        <dbReference type="ARBA" id="ARBA00011738"/>
    </source>
</evidence>
<comment type="subunit">
    <text evidence="3">Homodimer.</text>
</comment>
<dbReference type="FunFam" id="3.90.1150.10:FF:000021">
    <property type="entry name" value="Kynurenine--oxoglutarate transaminase 3"/>
    <property type="match status" value="1"/>
</dbReference>
<keyword evidence="7" id="KW-0663">Pyridoxal phosphate</keyword>
<dbReference type="Gene3D" id="3.40.640.10">
    <property type="entry name" value="Type I PLP-dependent aspartate aminotransferase-like (Major domain)"/>
    <property type="match status" value="1"/>
</dbReference>
<dbReference type="FunFam" id="3.40.640.10:FF:000024">
    <property type="entry name" value="Kynurenine--oxoglutarate transaminase 3"/>
    <property type="match status" value="1"/>
</dbReference>
<evidence type="ECO:0000256" key="4">
    <source>
        <dbReference type="ARBA" id="ARBA00012751"/>
    </source>
</evidence>
<dbReference type="InterPro" id="IPR015422">
    <property type="entry name" value="PyrdxlP-dep_Trfase_small"/>
</dbReference>